<evidence type="ECO:0000256" key="2">
    <source>
        <dbReference type="ARBA" id="ARBA00006386"/>
    </source>
</evidence>
<evidence type="ECO:0000256" key="3">
    <source>
        <dbReference type="ARBA" id="ARBA00022475"/>
    </source>
</evidence>
<dbReference type="AlphaFoldDB" id="A0A1Y6MPU6"/>
<keyword evidence="5 8" id="KW-1133">Transmembrane helix</keyword>
<dbReference type="Pfam" id="PF03773">
    <property type="entry name" value="ArsP_1"/>
    <property type="match status" value="1"/>
</dbReference>
<feature type="transmembrane region" description="Helical" evidence="8">
    <location>
        <begin position="385"/>
        <end position="404"/>
    </location>
</feature>
<dbReference type="PANTHER" id="PTHR42775:SF1">
    <property type="entry name" value="PERMEASE RV2963-RELATED"/>
    <property type="match status" value="1"/>
</dbReference>
<feature type="region of interest" description="Disordered" evidence="7">
    <location>
        <begin position="198"/>
        <end position="222"/>
    </location>
</feature>
<keyword evidence="6 8" id="KW-0472">Membrane</keyword>
<accession>A0A1Y6MPU6</accession>
<dbReference type="EMBL" id="FYAJ01000013">
    <property type="protein sequence ID" value="SMY38584.1"/>
    <property type="molecule type" value="Genomic_DNA"/>
</dbReference>
<evidence type="ECO:0000256" key="1">
    <source>
        <dbReference type="ARBA" id="ARBA00004651"/>
    </source>
</evidence>
<evidence type="ECO:0000256" key="6">
    <source>
        <dbReference type="ARBA" id="ARBA00023136"/>
    </source>
</evidence>
<feature type="transmembrane region" description="Helical" evidence="8">
    <location>
        <begin position="58"/>
        <end position="77"/>
    </location>
</feature>
<keyword evidence="4 8" id="KW-0812">Transmembrane</keyword>
<feature type="transmembrane region" description="Helical" evidence="8">
    <location>
        <begin position="322"/>
        <end position="347"/>
    </location>
</feature>
<evidence type="ECO:0000256" key="4">
    <source>
        <dbReference type="ARBA" id="ARBA00022692"/>
    </source>
</evidence>
<evidence type="ECO:0000313" key="9">
    <source>
        <dbReference type="EMBL" id="SMY38584.1"/>
    </source>
</evidence>
<evidence type="ECO:0000313" key="10">
    <source>
        <dbReference type="Proteomes" id="UP000195719"/>
    </source>
</evidence>
<dbReference type="GO" id="GO:0005886">
    <property type="term" value="C:plasma membrane"/>
    <property type="evidence" value="ECO:0007669"/>
    <property type="project" value="UniProtKB-SubCell"/>
</dbReference>
<evidence type="ECO:0000256" key="8">
    <source>
        <dbReference type="SAM" id="Phobius"/>
    </source>
</evidence>
<comment type="similarity">
    <text evidence="2">Belongs to the UPF0718 family.</text>
</comment>
<feature type="transmembrane region" description="Helical" evidence="8">
    <location>
        <begin position="353"/>
        <end position="373"/>
    </location>
</feature>
<evidence type="ECO:0000256" key="5">
    <source>
        <dbReference type="ARBA" id="ARBA00022989"/>
    </source>
</evidence>
<dbReference type="InterPro" id="IPR053166">
    <property type="entry name" value="UPF0718_permease"/>
</dbReference>
<name>A0A1Y6MPU6_9GAMM</name>
<keyword evidence="10" id="KW-1185">Reference proteome</keyword>
<sequence length="458" mass="50032">MMGHDISGLVIHVFSTFGNMIWQIFWPLAFGLILSSWIRNLIPVSSVVKHLGKTTPVSLGFTTFLGMVSSSCSYAAASLSHTLLVKKSTVANAMAFLVSSTNLIVEMFIVLVALMGWTFLWGEVIGGLILIATVGFLFSRFFPQDVEQELRQHLEDAQPQKASCGMDMSEMSGDHSDCGMDMSKMKSDDSDCGMDMSKMKSDDSDCGMDMSKMKSDDSDCGMDMSKMKSNDSDCGMDMSKMKSDDSDCGMDMAAKPQSATMEKITKSAGFFQMDIAMIGKEILIGVVVSSILIALMPQDGWRALFISNDAGLPVWLHSFLDVIIGIFVAMIAYVCSVGNLILAAALWHGGISFGGVIGFILSDVLTIPMIRVYQKYYGKRPAKWMVGLLFVAILFTGLCVDAIFNGFGWVTSDQTVRALNQSGFGFNMTTVMNLIFIPVSIWYYRLGKKANAGMGMSM</sequence>
<gene>
    <name evidence="9" type="ORF">PAND9192_03697</name>
</gene>
<feature type="transmembrane region" description="Helical" evidence="8">
    <location>
        <begin position="424"/>
        <end position="444"/>
    </location>
</feature>
<dbReference type="InterPro" id="IPR005524">
    <property type="entry name" value="DUF318"/>
</dbReference>
<comment type="subcellular location">
    <subcellularLocation>
        <location evidence="1">Cell membrane</location>
        <topology evidence="1">Multi-pass membrane protein</topology>
    </subcellularLocation>
</comment>
<feature type="transmembrane region" description="Helical" evidence="8">
    <location>
        <begin position="120"/>
        <end position="142"/>
    </location>
</feature>
<organism evidence="9 10">
    <name type="scientific">Photobacterium andalusiense</name>
    <dbReference type="NCBI Taxonomy" id="2204296"/>
    <lineage>
        <taxon>Bacteria</taxon>
        <taxon>Pseudomonadati</taxon>
        <taxon>Pseudomonadota</taxon>
        <taxon>Gammaproteobacteria</taxon>
        <taxon>Vibrionales</taxon>
        <taxon>Vibrionaceae</taxon>
        <taxon>Photobacterium</taxon>
    </lineage>
</organism>
<dbReference type="PANTHER" id="PTHR42775">
    <property type="entry name" value="PERMEASE RV2963-RELATED"/>
    <property type="match status" value="1"/>
</dbReference>
<proteinExistence type="inferred from homology"/>
<dbReference type="Proteomes" id="UP000195719">
    <property type="component" value="Unassembled WGS sequence"/>
</dbReference>
<reference evidence="10" key="1">
    <citation type="submission" date="2017-06" db="EMBL/GenBank/DDBJ databases">
        <authorList>
            <person name="Rodrigo-Torres L."/>
            <person name="Arahal R.D."/>
            <person name="Lucena T."/>
        </authorList>
    </citation>
    <scope>NUCLEOTIDE SEQUENCE [LARGE SCALE GENOMIC DNA]</scope>
    <source>
        <strain evidence="10">CECT 9192</strain>
    </source>
</reference>
<feature type="transmembrane region" description="Helical" evidence="8">
    <location>
        <begin position="89"/>
        <end position="114"/>
    </location>
</feature>
<keyword evidence="3" id="KW-1003">Cell membrane</keyword>
<protein>
    <submittedName>
        <fullName evidence="9">Putative permease</fullName>
    </submittedName>
</protein>
<evidence type="ECO:0000256" key="7">
    <source>
        <dbReference type="SAM" id="MobiDB-lite"/>
    </source>
</evidence>
<feature type="transmembrane region" description="Helical" evidence="8">
    <location>
        <begin position="20"/>
        <end position="38"/>
    </location>
</feature>